<reference evidence="1 2" key="1">
    <citation type="submission" date="2022-09" db="EMBL/GenBank/DDBJ databases">
        <title>Genome sequencing of Flavivirga sp. MEBiC05379.</title>
        <authorList>
            <person name="Oh H.-M."/>
            <person name="Kwon K.K."/>
            <person name="Park M.J."/>
            <person name="Yang S.-H."/>
        </authorList>
    </citation>
    <scope>NUCLEOTIDE SEQUENCE [LARGE SCALE GENOMIC DNA]</scope>
    <source>
        <strain evidence="1 2">MEBiC05379</strain>
    </source>
</reference>
<name>A0ABU7XYC4_9FLAO</name>
<dbReference type="RefSeq" id="WP_303308009.1">
    <property type="nucleotide sequence ID" value="NZ_JAODOP010000004.1"/>
</dbReference>
<evidence type="ECO:0000313" key="1">
    <source>
        <dbReference type="EMBL" id="MEF3835729.1"/>
    </source>
</evidence>
<proteinExistence type="predicted"/>
<evidence type="ECO:0000313" key="2">
    <source>
        <dbReference type="Proteomes" id="UP001337305"/>
    </source>
</evidence>
<protein>
    <submittedName>
        <fullName evidence="1">Uncharacterized protein</fullName>
    </submittedName>
</protein>
<accession>A0ABU7XYC4</accession>
<gene>
    <name evidence="1" type="ORF">N1F79_21570</name>
</gene>
<comment type="caution">
    <text evidence="1">The sequence shown here is derived from an EMBL/GenBank/DDBJ whole genome shotgun (WGS) entry which is preliminary data.</text>
</comment>
<dbReference type="Proteomes" id="UP001337305">
    <property type="component" value="Unassembled WGS sequence"/>
</dbReference>
<organism evidence="1 2">
    <name type="scientific">Flavivirga spongiicola</name>
    <dbReference type="NCBI Taxonomy" id="421621"/>
    <lineage>
        <taxon>Bacteria</taxon>
        <taxon>Pseudomonadati</taxon>
        <taxon>Bacteroidota</taxon>
        <taxon>Flavobacteriia</taxon>
        <taxon>Flavobacteriales</taxon>
        <taxon>Flavobacteriaceae</taxon>
        <taxon>Flavivirga</taxon>
    </lineage>
</organism>
<sequence>MDIKHLNIKKDTSTNNIFLNQLELLYLRLHVHNLNDAEISSFLDIDNKKTTKIKNNIKKKFKTKNWVEIILEAFNVGLLLKKDFVEDIIKEVALKHTENIFDTYINAKVISNSKLKQDLIEFYVSCENEMLEYRKNKQKFKLVKEEIDFMKYKYEHQCLQTRDILKHLNIKFNYLKHIDENIFKKLGVSNWFNAFRVAFQLNILDKSTYQFLKIEKELNYTLKKLNEIIMFSGLEPYEKKLMIYSELNELYIAIEYFYLFKNPTTTLSLMNSRDDLLSKKA</sequence>
<dbReference type="EMBL" id="JAODOP010000004">
    <property type="protein sequence ID" value="MEF3835729.1"/>
    <property type="molecule type" value="Genomic_DNA"/>
</dbReference>
<keyword evidence="2" id="KW-1185">Reference proteome</keyword>